<organism evidence="5 6">
    <name type="scientific">Achromobacter aloeverae</name>
    <dbReference type="NCBI Taxonomy" id="1750518"/>
    <lineage>
        <taxon>Bacteria</taxon>
        <taxon>Pseudomonadati</taxon>
        <taxon>Pseudomonadota</taxon>
        <taxon>Betaproteobacteria</taxon>
        <taxon>Burkholderiales</taxon>
        <taxon>Alcaligenaceae</taxon>
        <taxon>Achromobacter</taxon>
    </lineage>
</organism>
<keyword evidence="6" id="KW-1185">Reference proteome</keyword>
<dbReference type="CDD" id="cd03316">
    <property type="entry name" value="MR_like"/>
    <property type="match status" value="1"/>
</dbReference>
<dbReference type="Pfam" id="PF13378">
    <property type="entry name" value="MR_MLE_C"/>
    <property type="match status" value="1"/>
</dbReference>
<dbReference type="InterPro" id="IPR013342">
    <property type="entry name" value="Mandelate_racemase_C"/>
</dbReference>
<evidence type="ECO:0000259" key="4">
    <source>
        <dbReference type="SMART" id="SM00922"/>
    </source>
</evidence>
<dbReference type="PANTHER" id="PTHR13794:SF58">
    <property type="entry name" value="MITOCHONDRIAL ENOLASE SUPERFAMILY MEMBER 1"/>
    <property type="match status" value="1"/>
</dbReference>
<evidence type="ECO:0000256" key="3">
    <source>
        <dbReference type="ARBA" id="ARBA00022842"/>
    </source>
</evidence>
<dbReference type="Gene3D" id="3.20.20.120">
    <property type="entry name" value="Enolase-like C-terminal domain"/>
    <property type="match status" value="1"/>
</dbReference>
<dbReference type="InterPro" id="IPR029065">
    <property type="entry name" value="Enolase_C-like"/>
</dbReference>
<dbReference type="InterPro" id="IPR046945">
    <property type="entry name" value="RHMD-like"/>
</dbReference>
<dbReference type="AlphaFoldDB" id="A0A4Q1HJ93"/>
<feature type="domain" description="Mandelate racemase/muconate lactonizing enzyme C-terminal" evidence="4">
    <location>
        <begin position="148"/>
        <end position="245"/>
    </location>
</feature>
<dbReference type="SUPFAM" id="SSF54826">
    <property type="entry name" value="Enolase N-terminal domain-like"/>
    <property type="match status" value="1"/>
</dbReference>
<comment type="caution">
    <text evidence="5">The sequence shown here is derived from an EMBL/GenBank/DDBJ whole genome shotgun (WGS) entry which is preliminary data.</text>
</comment>
<reference evidence="5 6" key="1">
    <citation type="journal article" date="2017" name="Int. J. Syst. Evol. Microbiol.">
        <title>Achromobacter aloeverae sp. nov., isolated from the root of Aloe vera (L.) Burm.f.</title>
        <authorList>
            <person name="Kuncharoen N."/>
            <person name="Muramatsu Y."/>
            <person name="Shibata C."/>
            <person name="Kamakura Y."/>
            <person name="Nakagawa Y."/>
            <person name="Tanasupawat S."/>
        </authorList>
    </citation>
    <scope>NUCLEOTIDE SEQUENCE [LARGE SCALE GENOMIC DNA]</scope>
    <source>
        <strain evidence="5 6">AVA-1</strain>
    </source>
</reference>
<dbReference type="Proteomes" id="UP000290849">
    <property type="component" value="Unassembled WGS sequence"/>
</dbReference>
<dbReference type="GO" id="GO:0009063">
    <property type="term" value="P:amino acid catabolic process"/>
    <property type="evidence" value="ECO:0007669"/>
    <property type="project" value="InterPro"/>
</dbReference>
<dbReference type="GO" id="GO:0016052">
    <property type="term" value="P:carbohydrate catabolic process"/>
    <property type="evidence" value="ECO:0007669"/>
    <property type="project" value="TreeGrafter"/>
</dbReference>
<sequence length="380" mass="42016">MSIIEKVTCHVVAAPVQRPFTSSRGWLYKTRGSCIVEIETRDGIVGWGECYGPSQVARAYIESQYAPRIIGRDAHDVEVIWDDLYNRIKDYGSKGMAISALSGIDIALWDIIGKSCGKPVHKLIGGAYRTEVQSYATGLYFIDMDRLIEEAVEEATEYVRQGFTAVKMKIGLGSPKLDLQRVRAVREAVGDDVRLMVDANHCFTVPAAIRLGRELEALDIEWFEEPISPEDLDGYVEVTRALDMAVAGGENEFTRWGFRDIVARKAMDIVQPDVCAAGGISECRKIATLAISHGVECVPHAWGSAIGLAATLHFLAALPDQPPSFRPMPPLLEFEQCENPFRDELTVAPIEQRRGIVQIPTAPGLGIEIKRAVLDRYRVA</sequence>
<name>A0A4Q1HJ93_9BURK</name>
<evidence type="ECO:0000313" key="6">
    <source>
        <dbReference type="Proteomes" id="UP000290849"/>
    </source>
</evidence>
<comment type="cofactor">
    <cofactor evidence="1">
        <name>Mg(2+)</name>
        <dbReference type="ChEBI" id="CHEBI:18420"/>
    </cofactor>
</comment>
<dbReference type="GO" id="GO:0016836">
    <property type="term" value="F:hydro-lyase activity"/>
    <property type="evidence" value="ECO:0007669"/>
    <property type="project" value="TreeGrafter"/>
</dbReference>
<dbReference type="InterPro" id="IPR036849">
    <property type="entry name" value="Enolase-like_C_sf"/>
</dbReference>
<dbReference type="SFLD" id="SFLDS00001">
    <property type="entry name" value="Enolase"/>
    <property type="match status" value="1"/>
</dbReference>
<dbReference type="InterPro" id="IPR018110">
    <property type="entry name" value="Mandel_Rmase/mucon_lact_enz_CS"/>
</dbReference>
<gene>
    <name evidence="5" type="ORF">C7R54_16760</name>
</gene>
<keyword evidence="2" id="KW-0479">Metal-binding</keyword>
<dbReference type="InterPro" id="IPR013341">
    <property type="entry name" value="Mandelate_racemase_N_dom"/>
</dbReference>
<accession>A0A4Q1HJ93</accession>
<proteinExistence type="predicted"/>
<dbReference type="SMART" id="SM00922">
    <property type="entry name" value="MR_MLE"/>
    <property type="match status" value="1"/>
</dbReference>
<dbReference type="PROSITE" id="PS00908">
    <property type="entry name" value="MR_MLE_1"/>
    <property type="match status" value="1"/>
</dbReference>
<evidence type="ECO:0000256" key="2">
    <source>
        <dbReference type="ARBA" id="ARBA00022723"/>
    </source>
</evidence>
<dbReference type="OrthoDB" id="8609034at2"/>
<dbReference type="EMBL" id="PYAL01000005">
    <property type="protein sequence ID" value="RXN87004.1"/>
    <property type="molecule type" value="Genomic_DNA"/>
</dbReference>
<evidence type="ECO:0000256" key="1">
    <source>
        <dbReference type="ARBA" id="ARBA00001946"/>
    </source>
</evidence>
<dbReference type="Pfam" id="PF02746">
    <property type="entry name" value="MR_MLE_N"/>
    <property type="match status" value="1"/>
</dbReference>
<dbReference type="Gene3D" id="3.30.390.10">
    <property type="entry name" value="Enolase-like, N-terminal domain"/>
    <property type="match status" value="1"/>
</dbReference>
<protein>
    <submittedName>
        <fullName evidence="5">Mandelate racemase/muconate lactonizing enzyme family protein</fullName>
    </submittedName>
</protein>
<dbReference type="SFLD" id="SFLDG00179">
    <property type="entry name" value="mandelate_racemase"/>
    <property type="match status" value="1"/>
</dbReference>
<dbReference type="InterPro" id="IPR029017">
    <property type="entry name" value="Enolase-like_N"/>
</dbReference>
<keyword evidence="3" id="KW-0460">Magnesium</keyword>
<dbReference type="GO" id="GO:0000287">
    <property type="term" value="F:magnesium ion binding"/>
    <property type="evidence" value="ECO:0007669"/>
    <property type="project" value="TreeGrafter"/>
</dbReference>
<evidence type="ECO:0000313" key="5">
    <source>
        <dbReference type="EMBL" id="RXN87004.1"/>
    </source>
</evidence>
<dbReference type="SUPFAM" id="SSF51604">
    <property type="entry name" value="Enolase C-terminal domain-like"/>
    <property type="match status" value="1"/>
</dbReference>
<dbReference type="PANTHER" id="PTHR13794">
    <property type="entry name" value="ENOLASE SUPERFAMILY, MANDELATE RACEMASE"/>
    <property type="match status" value="1"/>
</dbReference>